<proteinExistence type="predicted"/>
<dbReference type="AlphaFoldDB" id="A0A6L2M5I4"/>
<evidence type="ECO:0000256" key="1">
    <source>
        <dbReference type="SAM" id="MobiDB-lite"/>
    </source>
</evidence>
<sequence length="160" mass="17857">MGGYTLQQLRGYSFDEIKTLFETTMKRVNTFVPMETEVRGRASELAAGNSQATITDSAEVGSSKRAAKEAELDYEESERQKTNEASGLVKERFSSTEPTDDKEKALWVELKRLFEPDTDDTLWKLQRVKVSTAGGELVLQCKLNTAEGVNTADGRLQLLK</sequence>
<accession>A0A6L2M5I4</accession>
<organism evidence="2">
    <name type="scientific">Tanacetum cinerariifolium</name>
    <name type="common">Dalmatian daisy</name>
    <name type="synonym">Chrysanthemum cinerariifolium</name>
    <dbReference type="NCBI Taxonomy" id="118510"/>
    <lineage>
        <taxon>Eukaryota</taxon>
        <taxon>Viridiplantae</taxon>
        <taxon>Streptophyta</taxon>
        <taxon>Embryophyta</taxon>
        <taxon>Tracheophyta</taxon>
        <taxon>Spermatophyta</taxon>
        <taxon>Magnoliopsida</taxon>
        <taxon>eudicotyledons</taxon>
        <taxon>Gunneridae</taxon>
        <taxon>Pentapetalae</taxon>
        <taxon>asterids</taxon>
        <taxon>campanulids</taxon>
        <taxon>Asterales</taxon>
        <taxon>Asteraceae</taxon>
        <taxon>Asteroideae</taxon>
        <taxon>Anthemideae</taxon>
        <taxon>Anthemidinae</taxon>
        <taxon>Tanacetum</taxon>
    </lineage>
</organism>
<feature type="compositionally biased region" description="Basic and acidic residues" evidence="1">
    <location>
        <begin position="66"/>
        <end position="82"/>
    </location>
</feature>
<feature type="region of interest" description="Disordered" evidence="1">
    <location>
        <begin position="45"/>
        <end position="98"/>
    </location>
</feature>
<feature type="compositionally biased region" description="Basic and acidic residues" evidence="1">
    <location>
        <begin position="89"/>
        <end position="98"/>
    </location>
</feature>
<dbReference type="EMBL" id="BKCJ010005756">
    <property type="protein sequence ID" value="GEU68467.1"/>
    <property type="molecule type" value="Genomic_DNA"/>
</dbReference>
<name>A0A6L2M5I4_TANCI</name>
<evidence type="ECO:0000313" key="2">
    <source>
        <dbReference type="EMBL" id="GEU68467.1"/>
    </source>
</evidence>
<gene>
    <name evidence="2" type="ORF">Tci_040445</name>
</gene>
<comment type="caution">
    <text evidence="2">The sequence shown here is derived from an EMBL/GenBank/DDBJ whole genome shotgun (WGS) entry which is preliminary data.</text>
</comment>
<reference evidence="2" key="1">
    <citation type="journal article" date="2019" name="Sci. Rep.">
        <title>Draft genome of Tanacetum cinerariifolium, the natural source of mosquito coil.</title>
        <authorList>
            <person name="Yamashiro T."/>
            <person name="Shiraishi A."/>
            <person name="Satake H."/>
            <person name="Nakayama K."/>
        </authorList>
    </citation>
    <scope>NUCLEOTIDE SEQUENCE</scope>
</reference>
<protein>
    <submittedName>
        <fullName evidence="2">Uncharacterized protein</fullName>
    </submittedName>
</protein>